<name>A0AAW0AN53_9AGAR</name>
<dbReference type="EC" id="3.4.22.-" evidence="1"/>
<keyword evidence="1" id="KW-0539">Nucleus</keyword>
<dbReference type="Pfam" id="PF03416">
    <property type="entry name" value="Peptidase_C54"/>
    <property type="match status" value="1"/>
</dbReference>
<sequence>MKGSTTSSFTTYSPAEPPLQPTTPPANRTAHAHQSRLPRTGRPVWGTWNPARYLHGFSACGSTVSIGIDGTIIYTPRSVDIAGGRPSLAHYFIGVQGGGLSYLDLRHLRLSAPLNPVHRRSAAHTHLPASSTFWAQVLEMLLSRDVFVAIDGRCTLTTPSIFPWFSPPPPSFPPACTPVGYEVVVEIVALLGVNEGFRVQIRGRQGRGRELGAGLTCERMSYTVCIGGGSSSHIRHSPLIVIVCSASSICGSTPHIRPLAS</sequence>
<comment type="similarity">
    <text evidence="1">Belongs to the peptidase C54 family.</text>
</comment>
<accession>A0AAW0AN53</accession>
<proteinExistence type="inferred from homology"/>
<dbReference type="InterPro" id="IPR038765">
    <property type="entry name" value="Papain-like_cys_pep_sf"/>
</dbReference>
<gene>
    <name evidence="4" type="ORF">R3P38DRAFT_3206048</name>
</gene>
<comment type="subcellular location">
    <subcellularLocation>
        <location evidence="1">Nucleus</location>
    </subcellularLocation>
    <subcellularLocation>
        <location evidence="1">Cytoplasm</location>
    </subcellularLocation>
</comment>
<dbReference type="GO" id="GO:0005737">
    <property type="term" value="C:cytoplasm"/>
    <property type="evidence" value="ECO:0007669"/>
    <property type="project" value="UniProtKB-SubCell"/>
</dbReference>
<comment type="caution">
    <text evidence="4">The sequence shown here is derived from an EMBL/GenBank/DDBJ whole genome shotgun (WGS) entry which is preliminary data.</text>
</comment>
<organism evidence="4 5">
    <name type="scientific">Favolaschia claudopus</name>
    <dbReference type="NCBI Taxonomy" id="2862362"/>
    <lineage>
        <taxon>Eukaryota</taxon>
        <taxon>Fungi</taxon>
        <taxon>Dikarya</taxon>
        <taxon>Basidiomycota</taxon>
        <taxon>Agaricomycotina</taxon>
        <taxon>Agaricomycetes</taxon>
        <taxon>Agaricomycetidae</taxon>
        <taxon>Agaricales</taxon>
        <taxon>Marasmiineae</taxon>
        <taxon>Mycenaceae</taxon>
        <taxon>Favolaschia</taxon>
    </lineage>
</organism>
<keyword evidence="1" id="KW-0378">Hydrolase</keyword>
<evidence type="ECO:0000259" key="3">
    <source>
        <dbReference type="Pfam" id="PF03416"/>
    </source>
</evidence>
<dbReference type="GO" id="GO:0008234">
    <property type="term" value="F:cysteine-type peptidase activity"/>
    <property type="evidence" value="ECO:0007669"/>
    <property type="project" value="InterPro"/>
</dbReference>
<dbReference type="Proteomes" id="UP001362999">
    <property type="component" value="Unassembled WGS sequence"/>
</dbReference>
<dbReference type="EMBL" id="JAWWNJ010000057">
    <property type="protein sequence ID" value="KAK7014297.1"/>
    <property type="molecule type" value="Genomic_DNA"/>
</dbReference>
<keyword evidence="1" id="KW-0963">Cytoplasm</keyword>
<dbReference type="InterPro" id="IPR046792">
    <property type="entry name" value="Peptidase_C54_cat"/>
</dbReference>
<evidence type="ECO:0000313" key="5">
    <source>
        <dbReference type="Proteomes" id="UP001362999"/>
    </source>
</evidence>
<keyword evidence="5" id="KW-1185">Reference proteome</keyword>
<evidence type="ECO:0000313" key="4">
    <source>
        <dbReference type="EMBL" id="KAK7014297.1"/>
    </source>
</evidence>
<protein>
    <recommendedName>
        <fullName evidence="1">Cysteine protease</fullName>
        <ecNumber evidence="1">3.4.22.-</ecNumber>
    </recommendedName>
</protein>
<dbReference type="SUPFAM" id="SSF54001">
    <property type="entry name" value="Cysteine proteinases"/>
    <property type="match status" value="1"/>
</dbReference>
<reference evidence="4 5" key="1">
    <citation type="journal article" date="2024" name="J Genomics">
        <title>Draft genome sequencing and assembly of Favolaschia claudopus CIRM-BRFM 2984 isolated from oak limbs.</title>
        <authorList>
            <person name="Navarro D."/>
            <person name="Drula E."/>
            <person name="Chaduli D."/>
            <person name="Cazenave R."/>
            <person name="Ahrendt S."/>
            <person name="Wang J."/>
            <person name="Lipzen A."/>
            <person name="Daum C."/>
            <person name="Barry K."/>
            <person name="Grigoriev I.V."/>
            <person name="Favel A."/>
            <person name="Rosso M.N."/>
            <person name="Martin F."/>
        </authorList>
    </citation>
    <scope>NUCLEOTIDE SEQUENCE [LARGE SCALE GENOMIC DNA]</scope>
    <source>
        <strain evidence="4 5">CIRM-BRFM 2984</strain>
    </source>
</reference>
<dbReference type="GO" id="GO:0019786">
    <property type="term" value="F:protein-phosphatidylethanolamide deconjugating activity"/>
    <property type="evidence" value="ECO:0007669"/>
    <property type="project" value="InterPro"/>
</dbReference>
<dbReference type="AlphaFoldDB" id="A0AAW0AN53"/>
<feature type="domain" description="Peptidase C54 catalytic" evidence="3">
    <location>
        <begin position="72"/>
        <end position="113"/>
    </location>
</feature>
<feature type="compositionally biased region" description="Pro residues" evidence="2">
    <location>
        <begin position="15"/>
        <end position="24"/>
    </location>
</feature>
<keyword evidence="1" id="KW-0645">Protease</keyword>
<feature type="compositionally biased region" description="Polar residues" evidence="2">
    <location>
        <begin position="1"/>
        <end position="13"/>
    </location>
</feature>
<feature type="region of interest" description="Disordered" evidence="2">
    <location>
        <begin position="1"/>
        <end position="43"/>
    </location>
</feature>
<dbReference type="GO" id="GO:0006508">
    <property type="term" value="P:proteolysis"/>
    <property type="evidence" value="ECO:0007669"/>
    <property type="project" value="UniProtKB-KW"/>
</dbReference>
<dbReference type="GO" id="GO:0005634">
    <property type="term" value="C:nucleus"/>
    <property type="evidence" value="ECO:0007669"/>
    <property type="project" value="UniProtKB-SubCell"/>
</dbReference>
<evidence type="ECO:0000256" key="1">
    <source>
        <dbReference type="RuleBase" id="RU363115"/>
    </source>
</evidence>
<evidence type="ECO:0000256" key="2">
    <source>
        <dbReference type="SAM" id="MobiDB-lite"/>
    </source>
</evidence>
<comment type="function">
    <text evidence="1">Required for selective autophagic degradation of the nucleus (nucleophagy) as well as for mitophagy which contributes to regulate mitochondrial quantity and quality by eliminating the mitochondria to a basal level to fulfill cellular energy requirements and preventing excess ROS production.</text>
</comment>